<keyword evidence="4" id="KW-0819">tRNA processing</keyword>
<protein>
    <recommendedName>
        <fullName evidence="3">tRNA(adenine(34)) deaminase</fullName>
        <ecNumber evidence="3">3.5.4.33</ecNumber>
    </recommendedName>
</protein>
<dbReference type="KEGG" id="cdu:CD36_16360"/>
<evidence type="ECO:0000256" key="6">
    <source>
        <dbReference type="ARBA" id="ARBA00022801"/>
    </source>
</evidence>
<dbReference type="EMBL" id="FM992689">
    <property type="protein sequence ID" value="CAX43417.1"/>
    <property type="molecule type" value="Genomic_DNA"/>
</dbReference>
<comment type="similarity">
    <text evidence="2">Belongs to the cytidine and deoxycytidylate deaminase family. ADAT2 subfamily.</text>
</comment>
<dbReference type="GO" id="GO:0002100">
    <property type="term" value="P:tRNA wobble adenosine to inosine editing"/>
    <property type="evidence" value="ECO:0007669"/>
    <property type="project" value="TreeGrafter"/>
</dbReference>
<dbReference type="PANTHER" id="PTHR11079:SF149">
    <property type="entry name" value="TRNA-SPECIFIC ADENOSINE DEAMINASE 2"/>
    <property type="match status" value="1"/>
</dbReference>
<dbReference type="InterPro" id="IPR016192">
    <property type="entry name" value="APOBEC/CMP_deaminase_Zn-bd"/>
</dbReference>
<evidence type="ECO:0000256" key="7">
    <source>
        <dbReference type="ARBA" id="ARBA00022833"/>
    </source>
</evidence>
<dbReference type="CGD" id="CAL0000164000">
    <property type="gene designation" value="Cd36_16360"/>
</dbReference>
<keyword evidence="7" id="KW-0862">Zinc</keyword>
<dbReference type="RefSeq" id="XP_002418117.1">
    <property type="nucleotide sequence ID" value="XM_002418072.1"/>
</dbReference>
<dbReference type="FunFam" id="3.40.140.10:FF:000039">
    <property type="entry name" value="tRNA-specific adenosine deaminase"/>
    <property type="match status" value="1"/>
</dbReference>
<evidence type="ECO:0000256" key="5">
    <source>
        <dbReference type="ARBA" id="ARBA00022723"/>
    </source>
</evidence>
<dbReference type="GeneID" id="8045685"/>
<evidence type="ECO:0000256" key="4">
    <source>
        <dbReference type="ARBA" id="ARBA00022694"/>
    </source>
</evidence>
<dbReference type="GO" id="GO:0005737">
    <property type="term" value="C:cytoplasm"/>
    <property type="evidence" value="ECO:0007669"/>
    <property type="project" value="TreeGrafter"/>
</dbReference>
<comment type="catalytic activity">
    <reaction evidence="8">
        <text>adenosine(34) in tRNA + H2O + H(+) = inosine(34) in tRNA + NH4(+)</text>
        <dbReference type="Rhea" id="RHEA:43168"/>
        <dbReference type="Rhea" id="RHEA-COMP:10373"/>
        <dbReference type="Rhea" id="RHEA-COMP:10374"/>
        <dbReference type="ChEBI" id="CHEBI:15377"/>
        <dbReference type="ChEBI" id="CHEBI:15378"/>
        <dbReference type="ChEBI" id="CHEBI:28938"/>
        <dbReference type="ChEBI" id="CHEBI:74411"/>
        <dbReference type="ChEBI" id="CHEBI:82852"/>
        <dbReference type="EC" id="3.5.4.33"/>
    </reaction>
</comment>
<dbReference type="GO" id="GO:0008270">
    <property type="term" value="F:zinc ion binding"/>
    <property type="evidence" value="ECO:0007669"/>
    <property type="project" value="InterPro"/>
</dbReference>
<evidence type="ECO:0000256" key="8">
    <source>
        <dbReference type="ARBA" id="ARBA00048045"/>
    </source>
</evidence>
<organism evidence="11 12">
    <name type="scientific">Candida dubliniensis (strain CD36 / ATCC MYA-646 / CBS 7987 / NCPF 3949 / NRRL Y-17841)</name>
    <name type="common">Yeast</name>
    <dbReference type="NCBI Taxonomy" id="573826"/>
    <lineage>
        <taxon>Eukaryota</taxon>
        <taxon>Fungi</taxon>
        <taxon>Dikarya</taxon>
        <taxon>Ascomycota</taxon>
        <taxon>Saccharomycotina</taxon>
        <taxon>Pichiomycetes</taxon>
        <taxon>Debaryomycetaceae</taxon>
        <taxon>Candida/Lodderomyces clade</taxon>
        <taxon>Candida</taxon>
    </lineage>
</organism>
<dbReference type="GO" id="GO:0052718">
    <property type="term" value="C:tRNA-specific adenosine-34 deaminase complex"/>
    <property type="evidence" value="ECO:0007669"/>
    <property type="project" value="UniProtKB-ARBA"/>
</dbReference>
<proteinExistence type="inferred from homology"/>
<evidence type="ECO:0000256" key="1">
    <source>
        <dbReference type="ARBA" id="ARBA00001947"/>
    </source>
</evidence>
<gene>
    <name evidence="10" type="ordered locus">Cd36_16360</name>
    <name evidence="11" type="ORF">CD36_16360</name>
</gene>
<keyword evidence="5" id="KW-0479">Metal-binding</keyword>
<evidence type="ECO:0000256" key="3">
    <source>
        <dbReference type="ARBA" id="ARBA00012740"/>
    </source>
</evidence>
<dbReference type="eggNOG" id="KOG1018">
    <property type="taxonomic scope" value="Eukaryota"/>
</dbReference>
<dbReference type="OrthoDB" id="1701769at2759"/>
<dbReference type="PROSITE" id="PS51747">
    <property type="entry name" value="CYT_DCMP_DEAMINASES_2"/>
    <property type="match status" value="1"/>
</dbReference>
<dbReference type="InterPro" id="IPR016193">
    <property type="entry name" value="Cytidine_deaminase-like"/>
</dbReference>
<comment type="cofactor">
    <cofactor evidence="1">
        <name>Zn(2+)</name>
        <dbReference type="ChEBI" id="CHEBI:29105"/>
    </cofactor>
</comment>
<keyword evidence="12" id="KW-1185">Reference proteome</keyword>
<evidence type="ECO:0000256" key="2">
    <source>
        <dbReference type="ARBA" id="ARBA00010669"/>
    </source>
</evidence>
<dbReference type="VEuPathDB" id="FungiDB:CD36_16360"/>
<dbReference type="GO" id="GO:0052717">
    <property type="term" value="F:tRNA-specific adenosine-34 deaminase activity"/>
    <property type="evidence" value="ECO:0007669"/>
    <property type="project" value="UniProtKB-EC"/>
</dbReference>
<dbReference type="Pfam" id="PF00383">
    <property type="entry name" value="dCMP_cyt_deam_1"/>
    <property type="match status" value="1"/>
</dbReference>
<dbReference type="InterPro" id="IPR002125">
    <property type="entry name" value="CMP_dCMP_dom"/>
</dbReference>
<dbReference type="SUPFAM" id="SSF53927">
    <property type="entry name" value="Cytidine deaminase-like"/>
    <property type="match status" value="1"/>
</dbReference>
<keyword evidence="6 11" id="KW-0378">Hydrolase</keyword>
<evidence type="ECO:0000259" key="9">
    <source>
        <dbReference type="PROSITE" id="PS51747"/>
    </source>
</evidence>
<dbReference type="AlphaFoldDB" id="B9WAJ7"/>
<dbReference type="PANTHER" id="PTHR11079">
    <property type="entry name" value="CYTOSINE DEAMINASE FAMILY MEMBER"/>
    <property type="match status" value="1"/>
</dbReference>
<dbReference type="EC" id="3.5.4.33" evidence="3"/>
<dbReference type="GO" id="GO:0005634">
    <property type="term" value="C:nucleus"/>
    <property type="evidence" value="ECO:0007669"/>
    <property type="project" value="TreeGrafter"/>
</dbReference>
<evidence type="ECO:0000313" key="11">
    <source>
        <dbReference type="EMBL" id="CAX43417.1"/>
    </source>
</evidence>
<sequence length="280" mass="32013">MPTDLTPHFQYMATSLFVGYKALLNNETPVSCIVVDSKSDKIISIGYNYTNHSLNGTQHAEFIALQRFTEQKPSIGYNDLILYVTVEPCIMCASYLRQLGIGKVIFGCGNDRFGGNGTILPIHSDTTLPNATYSSIGGICRTEGIQLLRNFYIQQNESAPNPKIKKNTDIESKEYPDNQFCSISKDEFLEFYGKERMHVYDGKVFEITPSIDKGYDVKDLVTLDMMRKVPFLEDELGRITDEQIIEFHNLFFNIKDNGMVNYKKPICKYNSKKRHFKNDE</sequence>
<feature type="domain" description="CMP/dCMP-type deaminase" evidence="9">
    <location>
        <begin position="6"/>
        <end position="127"/>
    </location>
</feature>
<accession>B9WAJ7</accession>
<dbReference type="PROSITE" id="PS00903">
    <property type="entry name" value="CYT_DCMP_DEAMINASES_1"/>
    <property type="match status" value="1"/>
</dbReference>
<dbReference type="Proteomes" id="UP000002605">
    <property type="component" value="Chromosome 2"/>
</dbReference>
<dbReference type="CDD" id="cd01285">
    <property type="entry name" value="nucleoside_deaminase"/>
    <property type="match status" value="1"/>
</dbReference>
<name>B9WAJ7_CANDC</name>
<evidence type="ECO:0000313" key="12">
    <source>
        <dbReference type="Proteomes" id="UP000002605"/>
    </source>
</evidence>
<evidence type="ECO:0000313" key="10">
    <source>
        <dbReference type="CGD" id="CAL0000164000"/>
    </source>
</evidence>
<dbReference type="Gene3D" id="3.40.140.10">
    <property type="entry name" value="Cytidine Deaminase, domain 2"/>
    <property type="match status" value="1"/>
</dbReference>
<reference evidence="11 12" key="1">
    <citation type="journal article" date="2009" name="Genome Res.">
        <title>Comparative genomics of the fungal pathogens Candida dubliniensis and Candida albicans.</title>
        <authorList>
            <person name="Jackson A.P."/>
            <person name="Gamble J.A."/>
            <person name="Yeomans T."/>
            <person name="Moran G.P."/>
            <person name="Saunders D."/>
            <person name="Harris D."/>
            <person name="Aslett M."/>
            <person name="Barrell J.F."/>
            <person name="Butler G."/>
            <person name="Citiulo F."/>
            <person name="Coleman D.C."/>
            <person name="de Groot P.W.J."/>
            <person name="Goodwin T.J."/>
            <person name="Quail M.A."/>
            <person name="McQuillan J."/>
            <person name="Munro C.A."/>
            <person name="Pain A."/>
            <person name="Poulter R.T."/>
            <person name="Rajandream M.A."/>
            <person name="Renauld H."/>
            <person name="Spiering M.J."/>
            <person name="Tivey A."/>
            <person name="Gow N.A.R."/>
            <person name="Barrell B."/>
            <person name="Sullivan D.J."/>
            <person name="Berriman M."/>
        </authorList>
    </citation>
    <scope>NUCLEOTIDE SEQUENCE [LARGE SCALE GENOMIC DNA]</scope>
    <source>
        <strain evidence="12">CD36 / ATCC MYA-646 / CBS 7987 / NCPF 3949 / NRRL Y-17841</strain>
    </source>
</reference>
<dbReference type="HOGENOM" id="CLU_081897_0_0_1"/>